<organism evidence="2 3">
    <name type="scientific">Mycena sanguinolenta</name>
    <dbReference type="NCBI Taxonomy" id="230812"/>
    <lineage>
        <taxon>Eukaryota</taxon>
        <taxon>Fungi</taxon>
        <taxon>Dikarya</taxon>
        <taxon>Basidiomycota</taxon>
        <taxon>Agaricomycotina</taxon>
        <taxon>Agaricomycetes</taxon>
        <taxon>Agaricomycetidae</taxon>
        <taxon>Agaricales</taxon>
        <taxon>Marasmiineae</taxon>
        <taxon>Mycenaceae</taxon>
        <taxon>Mycena</taxon>
    </lineage>
</organism>
<sequence length="458" mass="50100">MSDSRLYTRLLLPKGHGYPLFRPPPYDDLPPELHRQGTTIGDVGVVRPDGSFDVIFNICRAGDDPLNRYGVPERFEKMSLLPGDIATLVDCHRPGSDVSSITISKRRLGVNAGGNVFLSAAAGAVIDISTSSNSTEAAILVLPDGASRNDVRPLDSFRQYAIRHAHRWYDFVNGPLQRGVHNGDLYLVTGTDKSSSWAIAAFENRSVERSVSLELRAAQIGTAGTTYSWEWDTMNCISHSGPATPSETQNQTVFLRGFRVMVRSSRFAKCPVGIYISDSKPENILQRGRPFNSSSQPRAVGANPSLNNARISPSSTSPNDGLVSDSDDCKVSHPSSAIIQFLVDSTPDATVAIVHDNQWLSVLTENDQTFPDDSELIKRIYRKYSPVKTPDGTVSLQEDCEPRVLCKSSIDSLAFWAMTPGYCPATNNKTTQSQSNGDTSPFMHHSMLFSWQPKAGGD</sequence>
<dbReference type="OrthoDB" id="2662290at2759"/>
<name>A0A8H6ZAL0_9AGAR</name>
<comment type="caution">
    <text evidence="2">The sequence shown here is derived from an EMBL/GenBank/DDBJ whole genome shotgun (WGS) entry which is preliminary data.</text>
</comment>
<evidence type="ECO:0000313" key="3">
    <source>
        <dbReference type="Proteomes" id="UP000623467"/>
    </source>
</evidence>
<dbReference type="Proteomes" id="UP000623467">
    <property type="component" value="Unassembled WGS sequence"/>
</dbReference>
<feature type="region of interest" description="Disordered" evidence="1">
    <location>
        <begin position="285"/>
        <end position="327"/>
    </location>
</feature>
<protein>
    <submittedName>
        <fullName evidence="2">Uncharacterized protein</fullName>
    </submittedName>
</protein>
<evidence type="ECO:0000256" key="1">
    <source>
        <dbReference type="SAM" id="MobiDB-lite"/>
    </source>
</evidence>
<dbReference type="EMBL" id="JACAZH010000003">
    <property type="protein sequence ID" value="KAF7373867.1"/>
    <property type="molecule type" value="Genomic_DNA"/>
</dbReference>
<proteinExistence type="predicted"/>
<keyword evidence="3" id="KW-1185">Reference proteome</keyword>
<evidence type="ECO:0000313" key="2">
    <source>
        <dbReference type="EMBL" id="KAF7373867.1"/>
    </source>
</evidence>
<gene>
    <name evidence="2" type="ORF">MSAN_00598800</name>
</gene>
<reference evidence="2" key="1">
    <citation type="submission" date="2020-05" db="EMBL/GenBank/DDBJ databases">
        <title>Mycena genomes resolve the evolution of fungal bioluminescence.</title>
        <authorList>
            <person name="Tsai I.J."/>
        </authorList>
    </citation>
    <scope>NUCLEOTIDE SEQUENCE</scope>
    <source>
        <strain evidence="2">160909Yilan</strain>
    </source>
</reference>
<dbReference type="AlphaFoldDB" id="A0A8H6ZAL0"/>
<accession>A0A8H6ZAL0</accession>
<feature type="compositionally biased region" description="Polar residues" evidence="1">
    <location>
        <begin position="304"/>
        <end position="319"/>
    </location>
</feature>